<keyword evidence="2" id="KW-1185">Reference proteome</keyword>
<dbReference type="EMBL" id="LHPG02000002">
    <property type="protein sequence ID" value="PRW60790.1"/>
    <property type="molecule type" value="Genomic_DNA"/>
</dbReference>
<name>A0A2P6U3B2_CHLSO</name>
<gene>
    <name evidence="1" type="ORF">C2E21_0773</name>
</gene>
<organism evidence="1 2">
    <name type="scientific">Chlorella sorokiniana</name>
    <name type="common">Freshwater green alga</name>
    <dbReference type="NCBI Taxonomy" id="3076"/>
    <lineage>
        <taxon>Eukaryota</taxon>
        <taxon>Viridiplantae</taxon>
        <taxon>Chlorophyta</taxon>
        <taxon>core chlorophytes</taxon>
        <taxon>Trebouxiophyceae</taxon>
        <taxon>Chlorellales</taxon>
        <taxon>Chlorellaceae</taxon>
        <taxon>Chlorella clade</taxon>
        <taxon>Chlorella</taxon>
    </lineage>
</organism>
<dbReference type="EMBL" id="LHPG02000002">
    <property type="protein sequence ID" value="PRW60789.1"/>
    <property type="molecule type" value="Genomic_DNA"/>
</dbReference>
<proteinExistence type="predicted"/>
<accession>A0A2P6U3B2</accession>
<dbReference type="EMBL" id="LHPG02000002">
    <property type="protein sequence ID" value="PRW60791.1"/>
    <property type="molecule type" value="Genomic_DNA"/>
</dbReference>
<comment type="caution">
    <text evidence="1">The sequence shown here is derived from an EMBL/GenBank/DDBJ whole genome shotgun (WGS) entry which is preliminary data.</text>
</comment>
<reference evidence="1" key="2">
    <citation type="submission" date="2018-02" db="EMBL/GenBank/DDBJ databases">
        <authorList>
            <person name="Cohen D.B."/>
            <person name="Kent A.D."/>
        </authorList>
    </citation>
    <scope>NUCLEOTIDE SEQUENCE</scope>
    <source>
        <strain evidence="1">1602</strain>
    </source>
</reference>
<sequence>MADTRVPPAELRATLVPVSTKLVVGEKPALLLLIHDQRRGDPSQQNQQAIMLTISLATGLGMEVYRPPWCCLLSLGAT</sequence>
<protein>
    <submittedName>
        <fullName evidence="1">Uncharacterized protein</fullName>
    </submittedName>
</protein>
<reference evidence="1 2" key="1">
    <citation type="journal article" date="2018" name="Plant J.">
        <title>Genome sequences of Chlorella sorokiniana UTEX 1602 and Micractinium conductrix SAG 241.80: implications to maltose excretion by a green alga.</title>
        <authorList>
            <person name="Arriola M.B."/>
            <person name="Velmurugan N."/>
            <person name="Zhang Y."/>
            <person name="Plunkett M.H."/>
            <person name="Hondzo H."/>
            <person name="Barney B.M."/>
        </authorList>
    </citation>
    <scope>NUCLEOTIDE SEQUENCE [LARGE SCALE GENOMIC DNA]</scope>
    <source>
        <strain evidence="1">1602</strain>
        <strain evidence="2">UTEX 1602</strain>
    </source>
</reference>
<evidence type="ECO:0000313" key="1">
    <source>
        <dbReference type="EMBL" id="PRW60791.1"/>
    </source>
</evidence>
<dbReference type="Proteomes" id="UP000239899">
    <property type="component" value="Unassembled WGS sequence"/>
</dbReference>
<evidence type="ECO:0000313" key="2">
    <source>
        <dbReference type="Proteomes" id="UP000239899"/>
    </source>
</evidence>
<dbReference type="AlphaFoldDB" id="A0A2P6U3B2"/>